<accession>A0AAU9KDY6</accession>
<reference evidence="1" key="1">
    <citation type="submission" date="2021-09" db="EMBL/GenBank/DDBJ databases">
        <authorList>
            <consortium name="AG Swart"/>
            <person name="Singh M."/>
            <person name="Singh A."/>
            <person name="Seah K."/>
            <person name="Emmerich C."/>
        </authorList>
    </citation>
    <scope>NUCLEOTIDE SEQUENCE</scope>
    <source>
        <strain evidence="1">ATCC30299</strain>
    </source>
</reference>
<proteinExistence type="predicted"/>
<dbReference type="AlphaFoldDB" id="A0AAU9KDY6"/>
<organism evidence="1 2">
    <name type="scientific">Blepharisma stoltei</name>
    <dbReference type="NCBI Taxonomy" id="1481888"/>
    <lineage>
        <taxon>Eukaryota</taxon>
        <taxon>Sar</taxon>
        <taxon>Alveolata</taxon>
        <taxon>Ciliophora</taxon>
        <taxon>Postciliodesmatophora</taxon>
        <taxon>Heterotrichea</taxon>
        <taxon>Heterotrichida</taxon>
        <taxon>Blepharismidae</taxon>
        <taxon>Blepharisma</taxon>
    </lineage>
</organism>
<sequence>METSLVSSSQIIDSQILTKLLQLISKNHTLSKLLNKHSNKSKKVRRTIHRKSSSLADLNCPVDTKISVDMDMTFSVLTETCKNRFKLEEFSNSKTFHNRSPSLYSLDQYWTMDIIFHSLIDKYKTTSWTRDNKGEPEAHRVIVKQLWLDCYASDSHFWSLLTDPIEGLIWVNSDNFIKCLENLQESSSWNIFTPKIFAKKNKKSLRVQRQLFFFLLIQSENQADLNKEALIQVFDMSEKSAKHHLEMLANMMLKKCGENVEKISFQKFLDIIIKTTYKN</sequence>
<keyword evidence="2" id="KW-1185">Reference proteome</keyword>
<name>A0AAU9KDY6_9CILI</name>
<dbReference type="Proteomes" id="UP001162131">
    <property type="component" value="Unassembled WGS sequence"/>
</dbReference>
<comment type="caution">
    <text evidence="1">The sequence shown here is derived from an EMBL/GenBank/DDBJ whole genome shotgun (WGS) entry which is preliminary data.</text>
</comment>
<evidence type="ECO:0000313" key="2">
    <source>
        <dbReference type="Proteomes" id="UP001162131"/>
    </source>
</evidence>
<protein>
    <submittedName>
        <fullName evidence="1">Uncharacterized protein</fullName>
    </submittedName>
</protein>
<evidence type="ECO:0000313" key="1">
    <source>
        <dbReference type="EMBL" id="CAG9331418.1"/>
    </source>
</evidence>
<gene>
    <name evidence="1" type="ORF">BSTOLATCC_MIC53488</name>
</gene>
<dbReference type="EMBL" id="CAJZBQ010000053">
    <property type="protein sequence ID" value="CAG9331418.1"/>
    <property type="molecule type" value="Genomic_DNA"/>
</dbReference>